<accession>A0A8J3N4M4</accession>
<evidence type="ECO:0000313" key="1">
    <source>
        <dbReference type="EMBL" id="GHO98362.1"/>
    </source>
</evidence>
<dbReference type="Proteomes" id="UP000597444">
    <property type="component" value="Unassembled WGS sequence"/>
</dbReference>
<keyword evidence="2" id="KW-1185">Reference proteome</keyword>
<gene>
    <name evidence="1" type="ORF">KSF_084100</name>
</gene>
<organism evidence="1 2">
    <name type="scientific">Reticulibacter mediterranei</name>
    <dbReference type="NCBI Taxonomy" id="2778369"/>
    <lineage>
        <taxon>Bacteria</taxon>
        <taxon>Bacillati</taxon>
        <taxon>Chloroflexota</taxon>
        <taxon>Ktedonobacteria</taxon>
        <taxon>Ktedonobacterales</taxon>
        <taxon>Reticulibacteraceae</taxon>
        <taxon>Reticulibacter</taxon>
    </lineage>
</organism>
<dbReference type="EMBL" id="BNJK01000002">
    <property type="protein sequence ID" value="GHO98362.1"/>
    <property type="molecule type" value="Genomic_DNA"/>
</dbReference>
<reference evidence="1" key="1">
    <citation type="submission" date="2020-10" db="EMBL/GenBank/DDBJ databases">
        <title>Taxonomic study of unclassified bacteria belonging to the class Ktedonobacteria.</title>
        <authorList>
            <person name="Yabe S."/>
            <person name="Wang C.M."/>
            <person name="Zheng Y."/>
            <person name="Sakai Y."/>
            <person name="Cavaletti L."/>
            <person name="Monciardini P."/>
            <person name="Donadio S."/>
        </authorList>
    </citation>
    <scope>NUCLEOTIDE SEQUENCE</scope>
    <source>
        <strain evidence="1">ID150040</strain>
    </source>
</reference>
<proteinExistence type="predicted"/>
<dbReference type="AlphaFoldDB" id="A0A8J3N4M4"/>
<comment type="caution">
    <text evidence="1">The sequence shown here is derived from an EMBL/GenBank/DDBJ whole genome shotgun (WGS) entry which is preliminary data.</text>
</comment>
<sequence length="74" mass="8851">MITLRFDQETWGTRFPVFILDRNELQAFLSQREVDQLTDEDLMEIAEILKRELEELGFFDQLMSIARAKLTEKK</sequence>
<evidence type="ECO:0000313" key="2">
    <source>
        <dbReference type="Proteomes" id="UP000597444"/>
    </source>
</evidence>
<protein>
    <submittedName>
        <fullName evidence="1">Uncharacterized protein</fullName>
    </submittedName>
</protein>
<name>A0A8J3N4M4_9CHLR</name>
<dbReference type="RefSeq" id="WP_220209114.1">
    <property type="nucleotide sequence ID" value="NZ_BNJK01000002.1"/>
</dbReference>